<evidence type="ECO:0000259" key="2">
    <source>
        <dbReference type="PROSITE" id="PS50943"/>
    </source>
</evidence>
<dbReference type="SUPFAM" id="SSF47413">
    <property type="entry name" value="lambda repressor-like DNA-binding domains"/>
    <property type="match status" value="1"/>
</dbReference>
<sequence length="101" mass="10795">MPIVVDIDVMLAKRKMAVGTLADLVGVTPANIAVLKNGRAKAVRFTTLEALCEALECQPGDLLRWEPGDATRSFTDDDANSIRPDAERVGPTGIEPMTSTV</sequence>
<dbReference type="InterPro" id="IPR010982">
    <property type="entry name" value="Lambda_DNA-bd_dom_sf"/>
</dbReference>
<feature type="domain" description="HTH cro/C1-type" evidence="2">
    <location>
        <begin position="21"/>
        <end position="62"/>
    </location>
</feature>
<dbReference type="Gene3D" id="1.10.260.40">
    <property type="entry name" value="lambda repressor-like DNA-binding domains"/>
    <property type="match status" value="1"/>
</dbReference>
<evidence type="ECO:0000256" key="1">
    <source>
        <dbReference type="SAM" id="MobiDB-lite"/>
    </source>
</evidence>
<gene>
    <name evidence="3" type="ORF">D9V29_08000</name>
</gene>
<reference evidence="3 4" key="1">
    <citation type="submission" date="2018-10" db="EMBL/GenBank/DDBJ databases">
        <authorList>
            <person name="Li J."/>
        </authorList>
    </citation>
    <scope>NUCLEOTIDE SEQUENCE [LARGE SCALE GENOMIC DNA]</scope>
    <source>
        <strain evidence="3 4">CCTCC AB209002</strain>
    </source>
</reference>
<protein>
    <submittedName>
        <fullName evidence="3">Transcriptional regulator</fullName>
    </submittedName>
</protein>
<organism evidence="3 4">
    <name type="scientific">Mycetocola manganoxydans</name>
    <dbReference type="NCBI Taxonomy" id="699879"/>
    <lineage>
        <taxon>Bacteria</taxon>
        <taxon>Bacillati</taxon>
        <taxon>Actinomycetota</taxon>
        <taxon>Actinomycetes</taxon>
        <taxon>Micrococcales</taxon>
        <taxon>Microbacteriaceae</taxon>
        <taxon>Mycetocola</taxon>
    </lineage>
</organism>
<dbReference type="AlphaFoldDB" id="A0A3L6ZUZ4"/>
<dbReference type="Pfam" id="PF13443">
    <property type="entry name" value="HTH_26"/>
    <property type="match status" value="1"/>
</dbReference>
<dbReference type="SMART" id="SM00530">
    <property type="entry name" value="HTH_XRE"/>
    <property type="match status" value="1"/>
</dbReference>
<dbReference type="PANTHER" id="PTHR37301:SF1">
    <property type="entry name" value="DNA-BINDING PROTEIN"/>
    <property type="match status" value="1"/>
</dbReference>
<dbReference type="CDD" id="cd00093">
    <property type="entry name" value="HTH_XRE"/>
    <property type="match status" value="1"/>
</dbReference>
<dbReference type="GO" id="GO:0003677">
    <property type="term" value="F:DNA binding"/>
    <property type="evidence" value="ECO:0007669"/>
    <property type="project" value="InterPro"/>
</dbReference>
<dbReference type="RefSeq" id="WP_121672827.1">
    <property type="nucleotide sequence ID" value="NZ_BMXM01000001.1"/>
</dbReference>
<dbReference type="Proteomes" id="UP000270299">
    <property type="component" value="Unassembled WGS sequence"/>
</dbReference>
<feature type="region of interest" description="Disordered" evidence="1">
    <location>
        <begin position="68"/>
        <end position="101"/>
    </location>
</feature>
<dbReference type="PROSITE" id="PS50943">
    <property type="entry name" value="HTH_CROC1"/>
    <property type="match status" value="1"/>
</dbReference>
<dbReference type="OrthoDB" id="9805309at2"/>
<accession>A0A3L6ZUZ4</accession>
<comment type="caution">
    <text evidence="3">The sequence shown here is derived from an EMBL/GenBank/DDBJ whole genome shotgun (WGS) entry which is preliminary data.</text>
</comment>
<dbReference type="InterPro" id="IPR001387">
    <property type="entry name" value="Cro/C1-type_HTH"/>
</dbReference>
<evidence type="ECO:0000313" key="3">
    <source>
        <dbReference type="EMBL" id="RLP71806.1"/>
    </source>
</evidence>
<name>A0A3L6ZUZ4_9MICO</name>
<evidence type="ECO:0000313" key="4">
    <source>
        <dbReference type="Proteomes" id="UP000270299"/>
    </source>
</evidence>
<dbReference type="EMBL" id="RCUV01000007">
    <property type="protein sequence ID" value="RLP71806.1"/>
    <property type="molecule type" value="Genomic_DNA"/>
</dbReference>
<keyword evidence="4" id="KW-1185">Reference proteome</keyword>
<proteinExistence type="predicted"/>
<dbReference type="PANTHER" id="PTHR37301">
    <property type="entry name" value="DNA-BINDING PROTEIN-RELATED"/>
    <property type="match status" value="1"/>
</dbReference>